<reference evidence="2 3" key="1">
    <citation type="journal article" date="2014" name="PLoS Genet.">
        <title>Phylogenetically driven sequencing of extremely halophilic archaea reveals strategies for static and dynamic osmo-response.</title>
        <authorList>
            <person name="Becker E.A."/>
            <person name="Seitzer P.M."/>
            <person name="Tritt A."/>
            <person name="Larsen D."/>
            <person name="Krusor M."/>
            <person name="Yao A.I."/>
            <person name="Wu D."/>
            <person name="Madern D."/>
            <person name="Eisen J.A."/>
            <person name="Darling A.E."/>
            <person name="Facciotti M.T."/>
        </authorList>
    </citation>
    <scope>NUCLEOTIDE SEQUENCE [LARGE SCALE GENOMIC DNA]</scope>
    <source>
        <strain evidence="2 3">DSM 13077</strain>
    </source>
</reference>
<gene>
    <name evidence="2" type="ORF">C480_09585</name>
</gene>
<dbReference type="EMBL" id="AOIP01000020">
    <property type="protein sequence ID" value="ELZ05801.1"/>
    <property type="molecule type" value="Genomic_DNA"/>
</dbReference>
<comment type="caution">
    <text evidence="2">The sequence shown here is derived from an EMBL/GenBank/DDBJ whole genome shotgun (WGS) entry which is preliminary data.</text>
</comment>
<keyword evidence="1" id="KW-0472">Membrane</keyword>
<accession>M0B4G1</accession>
<keyword evidence="1" id="KW-0812">Transmembrane</keyword>
<keyword evidence="1" id="KW-1133">Transmembrane helix</keyword>
<dbReference type="PATRIC" id="fig|1227491.4.peg.1977"/>
<evidence type="ECO:0000256" key="1">
    <source>
        <dbReference type="SAM" id="Phobius"/>
    </source>
</evidence>
<dbReference type="Proteomes" id="UP000011591">
    <property type="component" value="Unassembled WGS sequence"/>
</dbReference>
<dbReference type="AlphaFoldDB" id="M0B4G1"/>
<feature type="transmembrane region" description="Helical" evidence="1">
    <location>
        <begin position="27"/>
        <end position="48"/>
    </location>
</feature>
<name>M0B4G1_9EURY</name>
<keyword evidence="3" id="KW-1185">Reference proteome</keyword>
<sequence>MPKIGEEDPEEMVDADDLVRPTIARLVSFWIISPSASLGLPYGFFVLVPL</sequence>
<organism evidence="2 3">
    <name type="scientific">Natrialba aegyptia DSM 13077</name>
    <dbReference type="NCBI Taxonomy" id="1227491"/>
    <lineage>
        <taxon>Archaea</taxon>
        <taxon>Methanobacteriati</taxon>
        <taxon>Methanobacteriota</taxon>
        <taxon>Stenosarchaea group</taxon>
        <taxon>Halobacteria</taxon>
        <taxon>Halobacteriales</taxon>
        <taxon>Natrialbaceae</taxon>
        <taxon>Natrialba</taxon>
    </lineage>
</organism>
<proteinExistence type="predicted"/>
<protein>
    <submittedName>
        <fullName evidence="2">Phosphate transporter</fullName>
    </submittedName>
</protein>
<evidence type="ECO:0000313" key="3">
    <source>
        <dbReference type="Proteomes" id="UP000011591"/>
    </source>
</evidence>
<evidence type="ECO:0000313" key="2">
    <source>
        <dbReference type="EMBL" id="ELZ05801.1"/>
    </source>
</evidence>